<reference evidence="1 2" key="1">
    <citation type="journal article" date="2018" name="Front. Plant Sci.">
        <title>Red Clover (Trifolium pratense) and Zigzag Clover (T. medium) - A Picture of Genomic Similarities and Differences.</title>
        <authorList>
            <person name="Dluhosova J."/>
            <person name="Istvanek J."/>
            <person name="Nedelnik J."/>
            <person name="Repkova J."/>
        </authorList>
    </citation>
    <scope>NUCLEOTIDE SEQUENCE [LARGE SCALE GENOMIC DNA]</scope>
    <source>
        <strain evidence="2">cv. 10/8</strain>
        <tissue evidence="1">Leaf</tissue>
    </source>
</reference>
<accession>A0A392UGK5</accession>
<comment type="caution">
    <text evidence="1">The sequence shown here is derived from an EMBL/GenBank/DDBJ whole genome shotgun (WGS) entry which is preliminary data.</text>
</comment>
<protein>
    <submittedName>
        <fullName evidence="1">Uncharacterized protein</fullName>
    </submittedName>
</protein>
<sequence>MNKESEQVPRKENIKEVRIVMRKQEKGTCMPQWALARPCQRDQKQER</sequence>
<dbReference type="AlphaFoldDB" id="A0A392UGK5"/>
<evidence type="ECO:0000313" key="1">
    <source>
        <dbReference type="EMBL" id="MCI72713.1"/>
    </source>
</evidence>
<evidence type="ECO:0000313" key="2">
    <source>
        <dbReference type="Proteomes" id="UP000265520"/>
    </source>
</evidence>
<dbReference type="EMBL" id="LXQA010823819">
    <property type="protein sequence ID" value="MCI72713.1"/>
    <property type="molecule type" value="Genomic_DNA"/>
</dbReference>
<keyword evidence="2" id="KW-1185">Reference proteome</keyword>
<dbReference type="Proteomes" id="UP000265520">
    <property type="component" value="Unassembled WGS sequence"/>
</dbReference>
<name>A0A392UGK5_9FABA</name>
<proteinExistence type="predicted"/>
<organism evidence="1 2">
    <name type="scientific">Trifolium medium</name>
    <dbReference type="NCBI Taxonomy" id="97028"/>
    <lineage>
        <taxon>Eukaryota</taxon>
        <taxon>Viridiplantae</taxon>
        <taxon>Streptophyta</taxon>
        <taxon>Embryophyta</taxon>
        <taxon>Tracheophyta</taxon>
        <taxon>Spermatophyta</taxon>
        <taxon>Magnoliopsida</taxon>
        <taxon>eudicotyledons</taxon>
        <taxon>Gunneridae</taxon>
        <taxon>Pentapetalae</taxon>
        <taxon>rosids</taxon>
        <taxon>fabids</taxon>
        <taxon>Fabales</taxon>
        <taxon>Fabaceae</taxon>
        <taxon>Papilionoideae</taxon>
        <taxon>50 kb inversion clade</taxon>
        <taxon>NPAAA clade</taxon>
        <taxon>Hologalegina</taxon>
        <taxon>IRL clade</taxon>
        <taxon>Trifolieae</taxon>
        <taxon>Trifolium</taxon>
    </lineage>
</organism>